<comment type="caution">
    <text evidence="4">The sequence shown here is derived from an EMBL/GenBank/DDBJ whole genome shotgun (WGS) entry which is preliminary data.</text>
</comment>
<sequence length="373" mass="42907">MPRCNIKRTVFSFFLIGFTLFLILSCRSSDWLTQDSWKLKEKDVKLVVPIKEISQNQSFHVKPVINLSQQNLLTLSKSKSSLIHKLHFQNSTFVCGKGGVLTVKSGGRLGNLMGEYATLWALAKRDGFFPILQHRTYITLTKYFLDTSIPTIANLNCSLAWKSMNLHVYNNLNKVNRTQIAEDGIYIDGYPTSVSLFHRHRSEIVKEFQFKKHYIERAQAELYRLKENRQNVVFVGVHVRRTDYSQFLQGRFQAQLVGEVYFTRAMDYFRKKFPSSLFVVASDDMDWCRNHLKPMNNDVVFAGNRNTENPAEDMALLAACNHTIISYGNFGFWSAYLGGGEVILAGNISRMPTELQHSIRSANISHWQFFPGF</sequence>
<dbReference type="EMBL" id="CAKKLH010000113">
    <property type="protein sequence ID" value="CAH0103751.1"/>
    <property type="molecule type" value="Genomic_DNA"/>
</dbReference>
<evidence type="ECO:0000256" key="3">
    <source>
        <dbReference type="RuleBase" id="RU363129"/>
    </source>
</evidence>
<evidence type="ECO:0000256" key="1">
    <source>
        <dbReference type="ARBA" id="ARBA00022676"/>
    </source>
</evidence>
<protein>
    <recommendedName>
        <fullName evidence="3">L-Fucosyltransferase</fullName>
        <ecNumber evidence="3">2.4.1.-</ecNumber>
    </recommendedName>
</protein>
<evidence type="ECO:0000256" key="2">
    <source>
        <dbReference type="ARBA" id="ARBA00022679"/>
    </source>
</evidence>
<comment type="similarity">
    <text evidence="3">Belongs to the glycosyltransferase 11 family.</text>
</comment>
<keyword evidence="3" id="KW-0735">Signal-anchor</keyword>
<name>A0A8J2RRY2_9CRUS</name>
<dbReference type="PANTHER" id="PTHR11927">
    <property type="entry name" value="GALACTOSIDE 2-L-FUCOSYLTRANSFERASE"/>
    <property type="match status" value="1"/>
</dbReference>
<keyword evidence="3" id="KW-0812">Transmembrane</keyword>
<dbReference type="CDD" id="cd11301">
    <property type="entry name" value="Fut1_Fut2_like"/>
    <property type="match status" value="1"/>
</dbReference>
<dbReference type="GO" id="GO:0032580">
    <property type="term" value="C:Golgi cisterna membrane"/>
    <property type="evidence" value="ECO:0007669"/>
    <property type="project" value="UniProtKB-SubCell"/>
</dbReference>
<keyword evidence="5" id="KW-1185">Reference proteome</keyword>
<dbReference type="OrthoDB" id="10010525at2759"/>
<dbReference type="PROSITE" id="PS51257">
    <property type="entry name" value="PROKAR_LIPOPROTEIN"/>
    <property type="match status" value="1"/>
</dbReference>
<comment type="subcellular location">
    <subcellularLocation>
        <location evidence="3">Golgi apparatus</location>
        <location evidence="3">Golgi stack membrane</location>
        <topology evidence="3">Single-pass type II membrane protein</topology>
    </subcellularLocation>
</comment>
<evidence type="ECO:0000313" key="4">
    <source>
        <dbReference type="EMBL" id="CAH0103751.1"/>
    </source>
</evidence>
<keyword evidence="1 3" id="KW-0328">Glycosyltransferase</keyword>
<proteinExistence type="inferred from homology"/>
<keyword evidence="2 3" id="KW-0808">Transferase</keyword>
<organism evidence="4 5">
    <name type="scientific">Daphnia galeata</name>
    <dbReference type="NCBI Taxonomy" id="27404"/>
    <lineage>
        <taxon>Eukaryota</taxon>
        <taxon>Metazoa</taxon>
        <taxon>Ecdysozoa</taxon>
        <taxon>Arthropoda</taxon>
        <taxon>Crustacea</taxon>
        <taxon>Branchiopoda</taxon>
        <taxon>Diplostraca</taxon>
        <taxon>Cladocera</taxon>
        <taxon>Anomopoda</taxon>
        <taxon>Daphniidae</taxon>
        <taxon>Daphnia</taxon>
    </lineage>
</organism>
<dbReference type="InterPro" id="IPR002516">
    <property type="entry name" value="Glyco_trans_11"/>
</dbReference>
<dbReference type="UniPathway" id="UPA00378"/>
<gene>
    <name evidence="4" type="ORF">DGAL_LOCUS6424</name>
</gene>
<dbReference type="Gene3D" id="3.40.50.11350">
    <property type="match status" value="1"/>
</dbReference>
<reference evidence="4" key="1">
    <citation type="submission" date="2021-11" db="EMBL/GenBank/DDBJ databases">
        <authorList>
            <person name="Schell T."/>
        </authorList>
    </citation>
    <scope>NUCLEOTIDE SEQUENCE</scope>
    <source>
        <strain evidence="4">M5</strain>
    </source>
</reference>
<evidence type="ECO:0000313" key="5">
    <source>
        <dbReference type="Proteomes" id="UP000789390"/>
    </source>
</evidence>
<dbReference type="Pfam" id="PF01531">
    <property type="entry name" value="Glyco_transf_11"/>
    <property type="match status" value="1"/>
</dbReference>
<dbReference type="GO" id="GO:0005975">
    <property type="term" value="P:carbohydrate metabolic process"/>
    <property type="evidence" value="ECO:0007669"/>
    <property type="project" value="InterPro"/>
</dbReference>
<accession>A0A8J2RRY2</accession>
<keyword evidence="3" id="KW-0333">Golgi apparatus</keyword>
<dbReference type="Proteomes" id="UP000789390">
    <property type="component" value="Unassembled WGS sequence"/>
</dbReference>
<dbReference type="PANTHER" id="PTHR11927:SF9">
    <property type="entry name" value="L-FUCOSYLTRANSFERASE"/>
    <property type="match status" value="1"/>
</dbReference>
<keyword evidence="3" id="KW-0325">Glycoprotein</keyword>
<dbReference type="AlphaFoldDB" id="A0A8J2RRY2"/>
<comment type="pathway">
    <text evidence="3">Protein modification; protein glycosylation.</text>
</comment>
<dbReference type="EC" id="2.4.1.-" evidence="3"/>
<dbReference type="GO" id="GO:0008107">
    <property type="term" value="F:galactoside 2-alpha-L-fucosyltransferase activity"/>
    <property type="evidence" value="ECO:0007669"/>
    <property type="project" value="InterPro"/>
</dbReference>